<accession>A0A395HKN4</accession>
<gene>
    <name evidence="2" type="ORF">BO97DRAFT_419102</name>
</gene>
<keyword evidence="3" id="KW-1185">Reference proteome</keyword>
<dbReference type="InterPro" id="IPR036047">
    <property type="entry name" value="F-box-like_dom_sf"/>
</dbReference>
<sequence length="363" mass="41870">MKSSARTLEDLPSELFRQIAELLDRKSLGVLRQVSKRTNLEVTDVWLYDRLLPLQIKFRNSPDKSVYLRPFNSGEPQHRVRAKEYKALQSCRRLVLQFPSSLRYYLTIPDSPHNLADRLELPQMRPHSLVYFETPAGIQSEELLPSYCFDYTCPLEQAHPADCLAASAVRGRTYGEAADDYHPRQCPQLEDFRLLSRTGTRRYGDTGEILRHLAQLTRPPPLKRFEANWAYHRFSKDLKAVLRLYGSRLESVTLLIDSKLVKESYPEQLWALCPAVTQVVNYHNNDVVLASRGLYGRELAGESGYHVYQSSDWVRLDGSTAWTRSDVTMRYGADFFDFSIMRGQFGLNDPTTFLLLIKLRSKP</sequence>
<dbReference type="Pfam" id="PF00646">
    <property type="entry name" value="F-box"/>
    <property type="match status" value="1"/>
</dbReference>
<dbReference type="PROSITE" id="PS50181">
    <property type="entry name" value="FBOX"/>
    <property type="match status" value="1"/>
</dbReference>
<dbReference type="SUPFAM" id="SSF81383">
    <property type="entry name" value="F-box domain"/>
    <property type="match status" value="1"/>
</dbReference>
<feature type="domain" description="F-box" evidence="1">
    <location>
        <begin position="5"/>
        <end position="51"/>
    </location>
</feature>
<dbReference type="Proteomes" id="UP000248961">
    <property type="component" value="Unassembled WGS sequence"/>
</dbReference>
<protein>
    <recommendedName>
        <fullName evidence="1">F-box domain-containing protein</fullName>
    </recommendedName>
</protein>
<evidence type="ECO:0000313" key="2">
    <source>
        <dbReference type="EMBL" id="RAL06824.1"/>
    </source>
</evidence>
<evidence type="ECO:0000259" key="1">
    <source>
        <dbReference type="PROSITE" id="PS50181"/>
    </source>
</evidence>
<evidence type="ECO:0000313" key="3">
    <source>
        <dbReference type="Proteomes" id="UP000248961"/>
    </source>
</evidence>
<dbReference type="RefSeq" id="XP_025545978.1">
    <property type="nucleotide sequence ID" value="XM_025696547.1"/>
</dbReference>
<dbReference type="VEuPathDB" id="FungiDB:BO97DRAFT_419102"/>
<dbReference type="GeneID" id="37200836"/>
<reference evidence="2 3" key="1">
    <citation type="submission" date="2018-02" db="EMBL/GenBank/DDBJ databases">
        <title>The genomes of Aspergillus section Nigri reveals drivers in fungal speciation.</title>
        <authorList>
            <consortium name="DOE Joint Genome Institute"/>
            <person name="Vesth T.C."/>
            <person name="Nybo J."/>
            <person name="Theobald S."/>
            <person name="Brandl J."/>
            <person name="Frisvad J.C."/>
            <person name="Nielsen K.F."/>
            <person name="Lyhne E.K."/>
            <person name="Kogle M.E."/>
            <person name="Kuo A."/>
            <person name="Riley R."/>
            <person name="Clum A."/>
            <person name="Nolan M."/>
            <person name="Lipzen A."/>
            <person name="Salamov A."/>
            <person name="Henrissat B."/>
            <person name="Wiebenga A."/>
            <person name="De vries R.P."/>
            <person name="Grigoriev I.V."/>
            <person name="Mortensen U.H."/>
            <person name="Andersen M.R."/>
            <person name="Baker S.E."/>
        </authorList>
    </citation>
    <scope>NUCLEOTIDE SEQUENCE [LARGE SCALE GENOMIC DNA]</scope>
    <source>
        <strain evidence="2 3">CBS 101889</strain>
    </source>
</reference>
<name>A0A395HKN4_ASPHC</name>
<dbReference type="AlphaFoldDB" id="A0A395HKN4"/>
<proteinExistence type="predicted"/>
<dbReference type="EMBL" id="KZ824351">
    <property type="protein sequence ID" value="RAL06824.1"/>
    <property type="molecule type" value="Genomic_DNA"/>
</dbReference>
<organism evidence="2 3">
    <name type="scientific">Aspergillus homomorphus (strain CBS 101889)</name>
    <dbReference type="NCBI Taxonomy" id="1450537"/>
    <lineage>
        <taxon>Eukaryota</taxon>
        <taxon>Fungi</taxon>
        <taxon>Dikarya</taxon>
        <taxon>Ascomycota</taxon>
        <taxon>Pezizomycotina</taxon>
        <taxon>Eurotiomycetes</taxon>
        <taxon>Eurotiomycetidae</taxon>
        <taxon>Eurotiales</taxon>
        <taxon>Aspergillaceae</taxon>
        <taxon>Aspergillus</taxon>
        <taxon>Aspergillus subgen. Circumdati</taxon>
    </lineage>
</organism>
<dbReference type="InterPro" id="IPR001810">
    <property type="entry name" value="F-box_dom"/>
</dbReference>
<dbReference type="CDD" id="cd09917">
    <property type="entry name" value="F-box_SF"/>
    <property type="match status" value="1"/>
</dbReference>